<name>A0A914X9D3_9BILA</name>
<dbReference type="InterPro" id="IPR005312">
    <property type="entry name" value="DUF1759"/>
</dbReference>
<dbReference type="Proteomes" id="UP000887566">
    <property type="component" value="Unplaced"/>
</dbReference>
<feature type="domain" description="DUF1758" evidence="2">
    <location>
        <begin position="452"/>
        <end position="618"/>
    </location>
</feature>
<evidence type="ECO:0000313" key="3">
    <source>
        <dbReference type="Proteomes" id="UP000887566"/>
    </source>
</evidence>
<dbReference type="CDD" id="cd01644">
    <property type="entry name" value="RT_pepA17"/>
    <property type="match status" value="1"/>
</dbReference>
<dbReference type="SUPFAM" id="SSF56672">
    <property type="entry name" value="DNA/RNA polymerases"/>
    <property type="match status" value="1"/>
</dbReference>
<dbReference type="Pfam" id="PF00078">
    <property type="entry name" value="RVT_1"/>
    <property type="match status" value="1"/>
</dbReference>
<evidence type="ECO:0000259" key="1">
    <source>
        <dbReference type="Pfam" id="PF00078"/>
    </source>
</evidence>
<dbReference type="InterPro" id="IPR008042">
    <property type="entry name" value="Retrotrans_Pao"/>
</dbReference>
<dbReference type="InterPro" id="IPR000477">
    <property type="entry name" value="RT_dom"/>
</dbReference>
<dbReference type="Gene3D" id="3.10.10.10">
    <property type="entry name" value="HIV Type 1 Reverse Transcriptase, subunit A, domain 1"/>
    <property type="match status" value="1"/>
</dbReference>
<accession>A0A914X9D3</accession>
<proteinExistence type="predicted"/>
<dbReference type="WBParaSite" id="PSAMB.scaffold7100size8235.g29633.t1">
    <property type="protein sequence ID" value="PSAMB.scaffold7100size8235.g29633.t1"/>
    <property type="gene ID" value="PSAMB.scaffold7100size8235.g29633"/>
</dbReference>
<dbReference type="Pfam" id="PF05585">
    <property type="entry name" value="DUF1758"/>
    <property type="match status" value="1"/>
</dbReference>
<keyword evidence="3" id="KW-1185">Reference proteome</keyword>
<organism evidence="3 4">
    <name type="scientific">Plectus sambesii</name>
    <dbReference type="NCBI Taxonomy" id="2011161"/>
    <lineage>
        <taxon>Eukaryota</taxon>
        <taxon>Metazoa</taxon>
        <taxon>Ecdysozoa</taxon>
        <taxon>Nematoda</taxon>
        <taxon>Chromadorea</taxon>
        <taxon>Plectida</taxon>
        <taxon>Plectina</taxon>
        <taxon>Plectoidea</taxon>
        <taxon>Plectidae</taxon>
        <taxon>Plectus</taxon>
    </lineage>
</organism>
<dbReference type="Pfam" id="PF05380">
    <property type="entry name" value="Peptidase_A17"/>
    <property type="match status" value="1"/>
</dbReference>
<dbReference type="InterPro" id="IPR043502">
    <property type="entry name" value="DNA/RNA_pol_sf"/>
</dbReference>
<sequence length="1116" mass="127858">MSLPIREEIVLTKIRLAGYLDPFPEIAPEVKKELSNEENVAHLHDVKNKLKYEVQRIKNAVKALQKKNVDWSQLLRRLPRDQVEEEEAIYENFVKGDDSFLKVVMKGIETLDVLESRLRETETALYHLSPPSSARRSSSAYIEGAAETRSAPLNLPKLELPTYDGEILKWREFWDAFEATIHAKDLSQVDKFNYLMRNLRGKALAALGDIAVTNANYEGAIDLLKSRFGNPSEIKRALFAKLRNIPEATGKTEDLRSTLEAIDRVCRQISAIGHDLNHPNVIDTLLEKMPLVVLTEVGKSKPQGVDWEMAPLRQELERIVRVREEAIQIKQNAYMADHKTTRQSKPKQHIHASTEAFAVLESEDKPSGGELNKQRPCAFCEGDHFDDKCDKFSTPDLLEDKESLEKIQKKAKESQEKQENDMLVTLSMTRQNSPERCEEKRNVTLLIAKTLVCDPKEAKENAIEAHLFFDNGSQRSFVTRALADKLKLMTKEEQTLSIYTFASKKPQSMKTSIAQLGIILRDGSVKNIQVNVLPMLTGKIQRRPMQKEDLQVIKKSARIDWEDKLPSKNEVIEPDILIGSDYFWEFMNTKETPTCCPSGLYLIPSTVGWLIGGKQEGEESAEYGSYPIVTSFEENEQEENQQKSATSTLKIEDYWNLESISIKDLIDTKDDDVAYQQFKDNIKFERGRFHVKWPWKTETPELPDNYWLSYNRLKSLTKRLQEDQDLLIKYDEIIQDQLRKEIVEKVGEDTKVGSIQHYLPHHPAITPLKTTTKLRIVYDASAKSRKNFNSLNECLYRGPVLLPDLAGILMRFRKSPIALTTDIEKAFLQVGLQEEDRDVTRFLWLKNPKKPFSQENIQVYRFCRVTFGVISSPFLLSATLQHLLSQSGSSNASQLAENMYVDNILVGAESIEEAKAIYEETKQLFAQASMNVREWTSNAKEVRDYIQEEDQLKDTKTKVLGILWDTAQDTLQITISVPVCKESSVTKRQVLQIVASTYDPLGLLAPLFVQAKVFFQNLWREQYGWDDALPENLSMEWQAIIRDWRSNPSFVFPRVLSQNLASSQCQLLTFVDASRMRMPLQSTFALKAKTQSSRIYSSQRIGLPQKRAYLYLVLSS</sequence>
<dbReference type="AlphaFoldDB" id="A0A914X9D3"/>
<feature type="domain" description="Reverse transcriptase" evidence="1">
    <location>
        <begin position="807"/>
        <end position="933"/>
    </location>
</feature>
<dbReference type="Pfam" id="PF03564">
    <property type="entry name" value="DUF1759"/>
    <property type="match status" value="1"/>
</dbReference>
<reference evidence="4" key="1">
    <citation type="submission" date="2022-11" db="UniProtKB">
        <authorList>
            <consortium name="WormBaseParasite"/>
        </authorList>
    </citation>
    <scope>IDENTIFICATION</scope>
</reference>
<dbReference type="PANTHER" id="PTHR47331">
    <property type="entry name" value="PHD-TYPE DOMAIN-CONTAINING PROTEIN"/>
    <property type="match status" value="1"/>
</dbReference>
<dbReference type="Gene3D" id="3.30.70.270">
    <property type="match status" value="1"/>
</dbReference>
<dbReference type="InterPro" id="IPR008737">
    <property type="entry name" value="DUF1758"/>
</dbReference>
<protein>
    <submittedName>
        <fullName evidence="4">Peptidase aspartic putative domain-containing protein</fullName>
    </submittedName>
</protein>
<dbReference type="InterPro" id="IPR043128">
    <property type="entry name" value="Rev_trsase/Diguanyl_cyclase"/>
</dbReference>
<dbReference type="PANTHER" id="PTHR47331:SF1">
    <property type="entry name" value="GAG-LIKE PROTEIN"/>
    <property type="match status" value="1"/>
</dbReference>
<evidence type="ECO:0000313" key="4">
    <source>
        <dbReference type="WBParaSite" id="PSAMB.scaffold7100size8235.g29633.t1"/>
    </source>
</evidence>
<evidence type="ECO:0000259" key="2">
    <source>
        <dbReference type="Pfam" id="PF05585"/>
    </source>
</evidence>